<name>A0A7N0ZY73_KALFE</name>
<evidence type="ECO:0000313" key="2">
    <source>
        <dbReference type="Proteomes" id="UP000594263"/>
    </source>
</evidence>
<dbReference type="Proteomes" id="UP000594263">
    <property type="component" value="Unplaced"/>
</dbReference>
<evidence type="ECO:0000313" key="1">
    <source>
        <dbReference type="EnsemblPlants" id="Kaladp0053s0321.1.v1.1.CDS.1"/>
    </source>
</evidence>
<dbReference type="AlphaFoldDB" id="A0A7N0ZY73"/>
<sequence>MLEQAAREVRVNKLDLKEITNSVLYFIPWVQSSMIQKWSDRMQARQMILGIFENNRMSGHSSSMKNFQVEVASMETVSGKGVDIVEHKKQRGKHSIFASLERLKNFGSGSKR</sequence>
<organism evidence="1 2">
    <name type="scientific">Kalanchoe fedtschenkoi</name>
    <name type="common">Lavender scallops</name>
    <name type="synonym">South American air plant</name>
    <dbReference type="NCBI Taxonomy" id="63787"/>
    <lineage>
        <taxon>Eukaryota</taxon>
        <taxon>Viridiplantae</taxon>
        <taxon>Streptophyta</taxon>
        <taxon>Embryophyta</taxon>
        <taxon>Tracheophyta</taxon>
        <taxon>Spermatophyta</taxon>
        <taxon>Magnoliopsida</taxon>
        <taxon>eudicotyledons</taxon>
        <taxon>Gunneridae</taxon>
        <taxon>Pentapetalae</taxon>
        <taxon>Saxifragales</taxon>
        <taxon>Crassulaceae</taxon>
        <taxon>Kalanchoe</taxon>
    </lineage>
</organism>
<reference evidence="1" key="1">
    <citation type="submission" date="2021-01" db="UniProtKB">
        <authorList>
            <consortium name="EnsemblPlants"/>
        </authorList>
    </citation>
    <scope>IDENTIFICATION</scope>
</reference>
<dbReference type="EnsemblPlants" id="Kaladp0053s0321.1.v1.1">
    <property type="protein sequence ID" value="Kaladp0053s0321.1.v1.1.CDS.1"/>
    <property type="gene ID" value="Kaladp0053s0321.v1.1"/>
</dbReference>
<accession>A0A7N0ZY73</accession>
<protein>
    <submittedName>
        <fullName evidence="1">Uncharacterized protein</fullName>
    </submittedName>
</protein>
<proteinExistence type="predicted"/>
<dbReference type="Gramene" id="Kaladp0053s0321.1.v1.1">
    <property type="protein sequence ID" value="Kaladp0053s0321.1.v1.1.CDS.1"/>
    <property type="gene ID" value="Kaladp0053s0321.v1.1"/>
</dbReference>
<keyword evidence="2" id="KW-1185">Reference proteome</keyword>